<reference evidence="2 3" key="1">
    <citation type="submission" date="2019-12" db="EMBL/GenBank/DDBJ databases">
        <authorList>
            <person name="Floudas D."/>
            <person name="Bentzer J."/>
            <person name="Ahren D."/>
            <person name="Johansson T."/>
            <person name="Persson P."/>
            <person name="Tunlid A."/>
        </authorList>
    </citation>
    <scope>NUCLEOTIDE SEQUENCE [LARGE SCALE GENOMIC DNA]</scope>
    <source>
        <strain evidence="2 3">CBS 102.39</strain>
    </source>
</reference>
<feature type="compositionally biased region" description="Gly residues" evidence="1">
    <location>
        <begin position="78"/>
        <end position="91"/>
    </location>
</feature>
<dbReference type="Pfam" id="PF10346">
    <property type="entry name" value="Con-6"/>
    <property type="match status" value="2"/>
</dbReference>
<feature type="compositionally biased region" description="Acidic residues" evidence="1">
    <location>
        <begin position="92"/>
        <end position="106"/>
    </location>
</feature>
<dbReference type="PANTHER" id="PTHR36576">
    <property type="entry name" value="UPF0654 PROTEIN C11D3.01C-RELATED"/>
    <property type="match status" value="1"/>
</dbReference>
<organism evidence="2 3">
    <name type="scientific">Agrocybe pediades</name>
    <dbReference type="NCBI Taxonomy" id="84607"/>
    <lineage>
        <taxon>Eukaryota</taxon>
        <taxon>Fungi</taxon>
        <taxon>Dikarya</taxon>
        <taxon>Basidiomycota</taxon>
        <taxon>Agaricomycotina</taxon>
        <taxon>Agaricomycetes</taxon>
        <taxon>Agaricomycetidae</taxon>
        <taxon>Agaricales</taxon>
        <taxon>Agaricineae</taxon>
        <taxon>Strophariaceae</taxon>
        <taxon>Agrocybe</taxon>
    </lineage>
</organism>
<dbReference type="EMBL" id="JAACJL010000046">
    <property type="protein sequence ID" value="KAF4613166.1"/>
    <property type="molecule type" value="Genomic_DNA"/>
</dbReference>
<protein>
    <submittedName>
        <fullName evidence="2">Uncharacterized protein</fullName>
    </submittedName>
</protein>
<comment type="caution">
    <text evidence="2">The sequence shown here is derived from an EMBL/GenBank/DDBJ whole genome shotgun (WGS) entry which is preliminary data.</text>
</comment>
<dbReference type="InterPro" id="IPR052670">
    <property type="entry name" value="UPF0654_domain"/>
</dbReference>
<dbReference type="PANTHER" id="PTHR36576:SF1">
    <property type="entry name" value="UPF0654 PROTEIN C11D3.01C-RELATED"/>
    <property type="match status" value="1"/>
</dbReference>
<evidence type="ECO:0000313" key="2">
    <source>
        <dbReference type="EMBL" id="KAF4613166.1"/>
    </source>
</evidence>
<dbReference type="InterPro" id="IPR018824">
    <property type="entry name" value="Conidiation-specific_6"/>
</dbReference>
<gene>
    <name evidence="2" type="ORF">D9613_011106</name>
</gene>
<dbReference type="Proteomes" id="UP000521872">
    <property type="component" value="Unassembled WGS sequence"/>
</dbReference>
<evidence type="ECO:0000313" key="3">
    <source>
        <dbReference type="Proteomes" id="UP000521872"/>
    </source>
</evidence>
<accession>A0A8H4VJG3</accession>
<dbReference type="GO" id="GO:0005737">
    <property type="term" value="C:cytoplasm"/>
    <property type="evidence" value="ECO:0007669"/>
    <property type="project" value="TreeGrafter"/>
</dbReference>
<dbReference type="AlphaFoldDB" id="A0A8H4VJG3"/>
<feature type="region of interest" description="Disordered" evidence="1">
    <location>
        <begin position="1"/>
        <end position="121"/>
    </location>
</feature>
<evidence type="ECO:0000256" key="1">
    <source>
        <dbReference type="SAM" id="MobiDB-lite"/>
    </source>
</evidence>
<proteinExistence type="predicted"/>
<name>A0A8H4VJG3_9AGAR</name>
<keyword evidence="3" id="KW-1185">Reference proteome</keyword>
<sequence length="154" mass="16221">MPSNNSGEKNQDYVARGLKATIHNDNTSDEAKQSAAQRLEEMGAEVPSDYAAPSGNKQQSDDDGNTGYEKPRATRNSGGSGGRKGGAGGAGDTDEWLEDDIDDTVDESYSRGLSGGATNNVMGGYKATLKRDNVSDEAKQHAQAVLDEAYADDN</sequence>